<dbReference type="InterPro" id="IPR045295">
    <property type="entry name" value="Complex1_LYR_SDHAF1_LYRM8"/>
</dbReference>
<protein>
    <recommendedName>
        <fullName evidence="5">Complex 1 LYR protein domain-containing protein</fullName>
    </recommendedName>
</protein>
<reference evidence="6 7" key="1">
    <citation type="journal article" date="2018" name="BMC Genomics">
        <title>Genomic comparison of Trypanosoma conorhini and Trypanosoma rangeli to Trypanosoma cruzi strains of high and low virulence.</title>
        <authorList>
            <person name="Bradwell K.R."/>
            <person name="Koparde V.N."/>
            <person name="Matveyev A.V."/>
            <person name="Serrano M.G."/>
            <person name="Alves J.M."/>
            <person name="Parikh H."/>
            <person name="Huang B."/>
            <person name="Lee V."/>
            <person name="Espinosa-Alvarez O."/>
            <person name="Ortiz P.A."/>
            <person name="Costa-Martins A.G."/>
            <person name="Teixeira M.M."/>
            <person name="Buck G.A."/>
        </authorList>
    </citation>
    <scope>NUCLEOTIDE SEQUENCE [LARGE SCALE GENOMIC DNA]</scope>
    <source>
        <strain evidence="6 7">025E</strain>
    </source>
</reference>
<sequence length="183" mass="20804">MLRPSLRLRHKVRDVGGNAHSFAFDTMTRVYRDAVYAKEAQPTWNPIFSAEREIAAAAAAAAAAGGADAPAQAFTLSQAGETKKLDRAAATAALSGERHRSQRRSGVQLEILSLYRDMLKASQRMEDPQARRDMRRFIRAEFDRNRDIPRKFVTRIEWQLHHGKNKLEELRAMRPDTKFSILK</sequence>
<feature type="domain" description="Complex 1 LYR protein" evidence="5">
    <location>
        <begin position="110"/>
        <end position="169"/>
    </location>
</feature>
<dbReference type="GO" id="GO:0034553">
    <property type="term" value="P:mitochondrial respiratory chain complex II assembly"/>
    <property type="evidence" value="ECO:0007669"/>
    <property type="project" value="InterPro"/>
</dbReference>
<dbReference type="PANTHER" id="PTHR13675">
    <property type="entry name" value="LYR MOTIF-CONTAINING PROTEIN 2"/>
    <property type="match status" value="1"/>
</dbReference>
<dbReference type="CDD" id="cd20268">
    <property type="entry name" value="Complex1_LYR_SDHAF1_LYRM8"/>
    <property type="match status" value="1"/>
</dbReference>
<keyword evidence="7" id="KW-1185">Reference proteome</keyword>
<comment type="similarity">
    <text evidence="4">Belongs to the complex I LYR family. SDHAF1 subfamily.</text>
</comment>
<gene>
    <name evidence="6" type="ORF">Tco025E_01998</name>
</gene>
<dbReference type="InterPro" id="IPR008011">
    <property type="entry name" value="Complex1_LYR_dom"/>
</dbReference>
<evidence type="ECO:0000313" key="7">
    <source>
        <dbReference type="Proteomes" id="UP000284403"/>
    </source>
</evidence>
<evidence type="ECO:0000256" key="1">
    <source>
        <dbReference type="ARBA" id="ARBA00004305"/>
    </source>
</evidence>
<dbReference type="Proteomes" id="UP000284403">
    <property type="component" value="Unassembled WGS sequence"/>
</dbReference>
<dbReference type="AlphaFoldDB" id="A0A3R7NYE7"/>
<dbReference type="OrthoDB" id="273010at2759"/>
<accession>A0A3R7NYE7</accession>
<dbReference type="GeneID" id="40315609"/>
<dbReference type="Pfam" id="PF05347">
    <property type="entry name" value="Complex1_LYR"/>
    <property type="match status" value="1"/>
</dbReference>
<comment type="caution">
    <text evidence="6">The sequence shown here is derived from an EMBL/GenBank/DDBJ whole genome shotgun (WGS) entry which is preliminary data.</text>
</comment>
<dbReference type="EMBL" id="MKKU01000072">
    <property type="protein sequence ID" value="RNF25787.1"/>
    <property type="molecule type" value="Genomic_DNA"/>
</dbReference>
<evidence type="ECO:0000259" key="5">
    <source>
        <dbReference type="Pfam" id="PF05347"/>
    </source>
</evidence>
<organism evidence="6 7">
    <name type="scientific">Trypanosoma conorhini</name>
    <dbReference type="NCBI Taxonomy" id="83891"/>
    <lineage>
        <taxon>Eukaryota</taxon>
        <taxon>Discoba</taxon>
        <taxon>Euglenozoa</taxon>
        <taxon>Kinetoplastea</taxon>
        <taxon>Metakinetoplastina</taxon>
        <taxon>Trypanosomatida</taxon>
        <taxon>Trypanosomatidae</taxon>
        <taxon>Trypanosoma</taxon>
    </lineage>
</organism>
<name>A0A3R7NYE7_9TRYP</name>
<dbReference type="RefSeq" id="XP_029230993.1">
    <property type="nucleotide sequence ID" value="XM_029368934.1"/>
</dbReference>
<dbReference type="GO" id="GO:0005759">
    <property type="term" value="C:mitochondrial matrix"/>
    <property type="evidence" value="ECO:0007669"/>
    <property type="project" value="UniProtKB-SubCell"/>
</dbReference>
<evidence type="ECO:0000256" key="4">
    <source>
        <dbReference type="ARBA" id="ARBA00025715"/>
    </source>
</evidence>
<proteinExistence type="inferred from homology"/>
<comment type="subcellular location">
    <subcellularLocation>
        <location evidence="1">Mitochondrion matrix</location>
    </subcellularLocation>
</comment>
<evidence type="ECO:0000313" key="6">
    <source>
        <dbReference type="EMBL" id="RNF25787.1"/>
    </source>
</evidence>
<evidence type="ECO:0000256" key="2">
    <source>
        <dbReference type="ARBA" id="ARBA00023128"/>
    </source>
</evidence>
<evidence type="ECO:0000256" key="3">
    <source>
        <dbReference type="ARBA" id="ARBA00023186"/>
    </source>
</evidence>
<keyword evidence="3" id="KW-0143">Chaperone</keyword>
<keyword evidence="2" id="KW-0496">Mitochondrion</keyword>
<dbReference type="PANTHER" id="PTHR13675:SF1">
    <property type="entry name" value="SUCCINATE DEHYDROGENASE ASSEMBLY FACTOR 1, MITOCHONDRIAL"/>
    <property type="match status" value="1"/>
</dbReference>